<comment type="caution">
    <text evidence="2">The sequence shown here is derived from an EMBL/GenBank/DDBJ whole genome shotgun (WGS) entry which is preliminary data.</text>
</comment>
<evidence type="ECO:0000256" key="1">
    <source>
        <dbReference type="SAM" id="SignalP"/>
    </source>
</evidence>
<dbReference type="EMBL" id="MFSR01000108">
    <property type="protein sequence ID" value="OGI37047.1"/>
    <property type="molecule type" value="Genomic_DNA"/>
</dbReference>
<accession>A0A1F6SVR8</accession>
<gene>
    <name evidence="2" type="ORF">A2V91_03440</name>
</gene>
<dbReference type="AlphaFoldDB" id="A0A1F6SVR8"/>
<evidence type="ECO:0000313" key="3">
    <source>
        <dbReference type="Proteomes" id="UP000179334"/>
    </source>
</evidence>
<feature type="signal peptide" evidence="1">
    <location>
        <begin position="1"/>
        <end position="16"/>
    </location>
</feature>
<dbReference type="Proteomes" id="UP000179334">
    <property type="component" value="Unassembled WGS sequence"/>
</dbReference>
<organism evidence="2 3">
    <name type="scientific">Candidatus Muproteobacteria bacterium RBG_16_64_10</name>
    <dbReference type="NCBI Taxonomy" id="1817757"/>
    <lineage>
        <taxon>Bacteria</taxon>
        <taxon>Pseudomonadati</taxon>
        <taxon>Pseudomonadota</taxon>
        <taxon>Candidatus Muproteobacteria</taxon>
    </lineage>
</organism>
<feature type="chain" id="PRO_5009225395" evidence="1">
    <location>
        <begin position="17"/>
        <end position="233"/>
    </location>
</feature>
<keyword evidence="1" id="KW-0732">Signal</keyword>
<protein>
    <submittedName>
        <fullName evidence="2">Uncharacterized protein</fullName>
    </submittedName>
</protein>
<proteinExistence type="predicted"/>
<reference evidence="2 3" key="1">
    <citation type="journal article" date="2016" name="Nat. Commun.">
        <title>Thousands of microbial genomes shed light on interconnected biogeochemical processes in an aquifer system.</title>
        <authorList>
            <person name="Anantharaman K."/>
            <person name="Brown C.T."/>
            <person name="Hug L.A."/>
            <person name="Sharon I."/>
            <person name="Castelle C.J."/>
            <person name="Probst A.J."/>
            <person name="Thomas B.C."/>
            <person name="Singh A."/>
            <person name="Wilkins M.J."/>
            <person name="Karaoz U."/>
            <person name="Brodie E.L."/>
            <person name="Williams K.H."/>
            <person name="Hubbard S.S."/>
            <person name="Banfield J.F."/>
        </authorList>
    </citation>
    <scope>NUCLEOTIDE SEQUENCE [LARGE SCALE GENOMIC DNA]</scope>
</reference>
<sequence length="233" mass="25674">MVAWLAFLLVTAPVSAQSLTLRVIVLHGYPGHTGVHLTHGNEQYHWDPGGNYGQELDECLQTLTEKYCRQWYAGFSWDEIKAARRHDVLSGRSAGLMQVLALEVLDYEGPIDVFTFRLTDQAAQRAWQIIQDGATRGGSAAFTTSYPPMLCTRAVSAYLREVGGPFGDLPSYWRPEALARALRQRTDGSGETYTLYSPQIQNHINAARRAAGHGPLPLEFALTGPDGREAASP</sequence>
<evidence type="ECO:0000313" key="2">
    <source>
        <dbReference type="EMBL" id="OGI37047.1"/>
    </source>
</evidence>
<name>A0A1F6SVR8_9PROT</name>